<dbReference type="OrthoDB" id="3394845at2"/>
<sequence>MCPERTPLRNALRAAASAFKANAQSFALAGSYALWVHGAPEPDHDVDFVVPEPDTESAAKILGQNGFDIERTPEDWLFKAYFDGVLVDVLHRINGVPVDSVLLAGAVVRDVLAISMPVLTPNAVITQKLLTLNEHHCDFAPLLPAVRAVREQLDWPRIRDLAAENDFAMAFLELAARLRLDR</sequence>
<organism evidence="1 2">
    <name type="scientific">Mycolicibacterium mucogenicum</name>
    <name type="common">Mycobacterium mucogenicum</name>
    <dbReference type="NCBI Taxonomy" id="56689"/>
    <lineage>
        <taxon>Bacteria</taxon>
        <taxon>Bacillati</taxon>
        <taxon>Actinomycetota</taxon>
        <taxon>Actinomycetes</taxon>
        <taxon>Mycobacteriales</taxon>
        <taxon>Mycobacteriaceae</taxon>
        <taxon>Mycolicibacterium</taxon>
    </lineage>
</organism>
<dbReference type="InterPro" id="IPR043519">
    <property type="entry name" value="NT_sf"/>
</dbReference>
<comment type="caution">
    <text evidence="1">The sequence shown here is derived from an EMBL/GenBank/DDBJ whole genome shotgun (WGS) entry which is preliminary data.</text>
</comment>
<dbReference type="EMBL" id="LZSF01000128">
    <property type="protein sequence ID" value="OBA87359.1"/>
    <property type="molecule type" value="Genomic_DNA"/>
</dbReference>
<evidence type="ECO:0008006" key="3">
    <source>
        <dbReference type="Google" id="ProtNLM"/>
    </source>
</evidence>
<protein>
    <recommendedName>
        <fullName evidence="3">Nucleotidyltransferase family protein</fullName>
    </recommendedName>
</protein>
<dbReference type="Gene3D" id="3.30.460.40">
    <property type="match status" value="1"/>
</dbReference>
<dbReference type="AlphaFoldDB" id="A0A1A0MPE7"/>
<evidence type="ECO:0000313" key="2">
    <source>
        <dbReference type="Proteomes" id="UP000093962"/>
    </source>
</evidence>
<evidence type="ECO:0000313" key="1">
    <source>
        <dbReference type="EMBL" id="OBA87359.1"/>
    </source>
</evidence>
<gene>
    <name evidence="1" type="ORF">A5642_20245</name>
</gene>
<dbReference type="Proteomes" id="UP000093962">
    <property type="component" value="Unassembled WGS sequence"/>
</dbReference>
<proteinExistence type="predicted"/>
<dbReference type="RefSeq" id="WP_064859010.1">
    <property type="nucleotide sequence ID" value="NZ_LZSF01000128.1"/>
</dbReference>
<accession>A0A1A0MPE7</accession>
<reference evidence="1 2" key="1">
    <citation type="submission" date="2016-06" db="EMBL/GenBank/DDBJ databases">
        <authorList>
            <person name="Kjaerup R.B."/>
            <person name="Dalgaard T.S."/>
            <person name="Juul-Madsen H.R."/>
        </authorList>
    </citation>
    <scope>NUCLEOTIDE SEQUENCE [LARGE SCALE GENOMIC DNA]</scope>
    <source>
        <strain evidence="1 2">1199456.5</strain>
    </source>
</reference>
<name>A0A1A0MPE7_MYCMU</name>
<dbReference type="SUPFAM" id="SSF81301">
    <property type="entry name" value="Nucleotidyltransferase"/>
    <property type="match status" value="1"/>
</dbReference>